<sequence length="138" mass="16453">MDGCMNNGDIEELAERDLATMLRRIVEQVNETNTINKATRSKYDFNELGEKCEHYEKYVALFNEKQQEFEQLQQELSEMRSFLDKCPHNRMVQHEQEDIDTILSSLNTSAKEIYKRKNANYDNYNLNNLNNFQIIYKL</sequence>
<feature type="coiled-coil region" evidence="1">
    <location>
        <begin position="55"/>
        <end position="82"/>
    </location>
</feature>
<accession>A0A6C0BWI9</accession>
<name>A0A6C0BWI9_9ZZZZ</name>
<evidence type="ECO:0000256" key="1">
    <source>
        <dbReference type="SAM" id="Coils"/>
    </source>
</evidence>
<keyword evidence="1" id="KW-0175">Coiled coil</keyword>
<organism evidence="2">
    <name type="scientific">viral metagenome</name>
    <dbReference type="NCBI Taxonomy" id="1070528"/>
    <lineage>
        <taxon>unclassified sequences</taxon>
        <taxon>metagenomes</taxon>
        <taxon>organismal metagenomes</taxon>
    </lineage>
</organism>
<evidence type="ECO:0000313" key="2">
    <source>
        <dbReference type="EMBL" id="QHS96432.1"/>
    </source>
</evidence>
<dbReference type="EMBL" id="MN739271">
    <property type="protein sequence ID" value="QHS96432.1"/>
    <property type="molecule type" value="Genomic_DNA"/>
</dbReference>
<dbReference type="AlphaFoldDB" id="A0A6C0BWI9"/>
<protein>
    <submittedName>
        <fullName evidence="2">Uncharacterized protein</fullName>
    </submittedName>
</protein>
<reference evidence="2" key="1">
    <citation type="journal article" date="2020" name="Nature">
        <title>Giant virus diversity and host interactions through global metagenomics.</title>
        <authorList>
            <person name="Schulz F."/>
            <person name="Roux S."/>
            <person name="Paez-Espino D."/>
            <person name="Jungbluth S."/>
            <person name="Walsh D.A."/>
            <person name="Denef V.J."/>
            <person name="McMahon K.D."/>
            <person name="Konstantinidis K.T."/>
            <person name="Eloe-Fadrosh E.A."/>
            <person name="Kyrpides N.C."/>
            <person name="Woyke T."/>
        </authorList>
    </citation>
    <scope>NUCLEOTIDE SEQUENCE</scope>
    <source>
        <strain evidence="2">GVMAG-M-3300020166-18</strain>
    </source>
</reference>
<proteinExistence type="predicted"/>